<evidence type="ECO:0000256" key="2">
    <source>
        <dbReference type="ARBA" id="ARBA00022670"/>
    </source>
</evidence>
<dbReference type="Proteomes" id="UP000198623">
    <property type="component" value="Unassembled WGS sequence"/>
</dbReference>
<evidence type="ECO:0000256" key="4">
    <source>
        <dbReference type="ARBA" id="ARBA00022825"/>
    </source>
</evidence>
<dbReference type="Gene3D" id="2.30.42.10">
    <property type="match status" value="1"/>
</dbReference>
<dbReference type="GO" id="GO:0007165">
    <property type="term" value="P:signal transduction"/>
    <property type="evidence" value="ECO:0007669"/>
    <property type="project" value="TreeGrafter"/>
</dbReference>
<dbReference type="Pfam" id="PF13180">
    <property type="entry name" value="PDZ_2"/>
    <property type="match status" value="1"/>
</dbReference>
<dbReference type="Gene3D" id="3.30.750.44">
    <property type="match status" value="1"/>
</dbReference>
<dbReference type="GO" id="GO:0030288">
    <property type="term" value="C:outer membrane-bounded periplasmic space"/>
    <property type="evidence" value="ECO:0007669"/>
    <property type="project" value="TreeGrafter"/>
</dbReference>
<dbReference type="GO" id="GO:0004175">
    <property type="term" value="F:endopeptidase activity"/>
    <property type="evidence" value="ECO:0007669"/>
    <property type="project" value="TreeGrafter"/>
</dbReference>
<evidence type="ECO:0000259" key="6">
    <source>
        <dbReference type="PROSITE" id="PS50106"/>
    </source>
</evidence>
<dbReference type="InterPro" id="IPR001478">
    <property type="entry name" value="PDZ"/>
</dbReference>
<dbReference type="AlphaFoldDB" id="A0A1I2WAT6"/>
<reference evidence="8" key="1">
    <citation type="submission" date="2016-10" db="EMBL/GenBank/DDBJ databases">
        <authorList>
            <person name="Varghese N."/>
            <person name="Submissions S."/>
        </authorList>
    </citation>
    <scope>NUCLEOTIDE SEQUENCE [LARGE SCALE GENOMIC DNA]</scope>
    <source>
        <strain evidence="8">CGMCC 1.10971</strain>
    </source>
</reference>
<keyword evidence="2 5" id="KW-0645">Protease</keyword>
<keyword evidence="8" id="KW-1185">Reference proteome</keyword>
<dbReference type="SUPFAM" id="SSF50156">
    <property type="entry name" value="PDZ domain-like"/>
    <property type="match status" value="1"/>
</dbReference>
<dbReference type="Gene3D" id="3.90.226.10">
    <property type="entry name" value="2-enoyl-CoA Hydratase, Chain A, domain 1"/>
    <property type="match status" value="1"/>
</dbReference>
<dbReference type="PANTHER" id="PTHR32060:SF30">
    <property type="entry name" value="CARBOXY-TERMINAL PROCESSING PROTEASE CTPA"/>
    <property type="match status" value="1"/>
</dbReference>
<keyword evidence="4 5" id="KW-0720">Serine protease</keyword>
<dbReference type="SUPFAM" id="SSF52096">
    <property type="entry name" value="ClpP/crotonase"/>
    <property type="match status" value="1"/>
</dbReference>
<dbReference type="FunFam" id="3.90.226.10:FF:000029">
    <property type="entry name" value="Peptidase, S41 family"/>
    <property type="match status" value="1"/>
</dbReference>
<dbReference type="InterPro" id="IPR055210">
    <property type="entry name" value="CtpA/B_N"/>
</dbReference>
<dbReference type="SMART" id="SM00245">
    <property type="entry name" value="TSPc"/>
    <property type="match status" value="1"/>
</dbReference>
<comment type="similarity">
    <text evidence="1 5">Belongs to the peptidase S41A family.</text>
</comment>
<dbReference type="SMART" id="SM00228">
    <property type="entry name" value="PDZ"/>
    <property type="match status" value="1"/>
</dbReference>
<dbReference type="InterPro" id="IPR005151">
    <property type="entry name" value="Tail-specific_protease"/>
</dbReference>
<evidence type="ECO:0000256" key="1">
    <source>
        <dbReference type="ARBA" id="ARBA00009179"/>
    </source>
</evidence>
<dbReference type="CDD" id="cd07560">
    <property type="entry name" value="Peptidase_S41_CPP"/>
    <property type="match status" value="1"/>
</dbReference>
<evidence type="ECO:0000256" key="5">
    <source>
        <dbReference type="RuleBase" id="RU004404"/>
    </source>
</evidence>
<dbReference type="EMBL" id="FOOU01000024">
    <property type="protein sequence ID" value="SFG98524.1"/>
    <property type="molecule type" value="Genomic_DNA"/>
</dbReference>
<gene>
    <name evidence="7" type="ORF">SAMN05216175_12422</name>
</gene>
<dbReference type="GO" id="GO:0006508">
    <property type="term" value="P:proteolysis"/>
    <property type="evidence" value="ECO:0007669"/>
    <property type="project" value="UniProtKB-KW"/>
</dbReference>
<feature type="domain" description="PDZ" evidence="6">
    <location>
        <begin position="111"/>
        <end position="193"/>
    </location>
</feature>
<name>A0A1I2WAT6_9GAMM</name>
<dbReference type="OrthoDB" id="9812068at2"/>
<dbReference type="InterPro" id="IPR036034">
    <property type="entry name" value="PDZ_sf"/>
</dbReference>
<dbReference type="PANTHER" id="PTHR32060">
    <property type="entry name" value="TAIL-SPECIFIC PROTEASE"/>
    <property type="match status" value="1"/>
</dbReference>
<protein>
    <submittedName>
        <fullName evidence="7">Carboxyl-terminal processing protease</fullName>
    </submittedName>
</protein>
<evidence type="ECO:0000313" key="8">
    <source>
        <dbReference type="Proteomes" id="UP000198623"/>
    </source>
</evidence>
<dbReference type="GO" id="GO:0008236">
    <property type="term" value="F:serine-type peptidase activity"/>
    <property type="evidence" value="ECO:0007669"/>
    <property type="project" value="UniProtKB-KW"/>
</dbReference>
<evidence type="ECO:0000256" key="3">
    <source>
        <dbReference type="ARBA" id="ARBA00022801"/>
    </source>
</evidence>
<dbReference type="Pfam" id="PF22694">
    <property type="entry name" value="CtpB_N-like"/>
    <property type="match status" value="1"/>
</dbReference>
<organism evidence="7 8">
    <name type="scientific">Neptunomonas qingdaonensis</name>
    <dbReference type="NCBI Taxonomy" id="1045558"/>
    <lineage>
        <taxon>Bacteria</taxon>
        <taxon>Pseudomonadati</taxon>
        <taxon>Pseudomonadota</taxon>
        <taxon>Gammaproteobacteria</taxon>
        <taxon>Oceanospirillales</taxon>
        <taxon>Oceanospirillaceae</taxon>
        <taxon>Neptunomonas</taxon>
    </lineage>
</organism>
<dbReference type="RefSeq" id="WP_090730987.1">
    <property type="nucleotide sequence ID" value="NZ_FOOU01000024.1"/>
</dbReference>
<proteinExistence type="inferred from homology"/>
<dbReference type="Pfam" id="PF03572">
    <property type="entry name" value="Peptidase_S41"/>
    <property type="match status" value="1"/>
</dbReference>
<dbReference type="NCBIfam" id="TIGR00225">
    <property type="entry name" value="prc"/>
    <property type="match status" value="1"/>
</dbReference>
<sequence length="454" mass="49124">MKFSLKLINVIFSVGLRVTGLSVTGLAVTGISVTGLGAIGEVQAAPLQEVVHQETAKKLPLEELRRFSEVFDRIKNSYVEPVDDAKVLEDAIRGMIAGLDPHSSYLEPEAFEELQEHTSGEFGGVGIEISLEDGFIRVITPIDDTPAVKAGIKAGDLITRIDNEPVKSMGLDDAINRMRGKPGTEIILTILREGEEKPRNIKVIRDVIKVTSIKHRMLGDQYAYIRITQFQGNTGSDLKQVLHKIQSQGEIKGLVLDMRNNPGGVLQAAVEVVDAFINKGMIVYTKGRLSSADTEFLATDDIVLADVPMAVLINGGSASASEIVAGALQDHKRAVIMGTASFGKGSVQTILPLTDQRALKLTTARYFTPSGRSIQAQGIQPDVVVEEAELKKLQVRAFPKEKDLSGHLFNGQVDESEDAQLEDAGKGLAERDYQLYEALNLLKAVAIVGKVTSS</sequence>
<dbReference type="InterPro" id="IPR029045">
    <property type="entry name" value="ClpP/crotonase-like_dom_sf"/>
</dbReference>
<dbReference type="InterPro" id="IPR004447">
    <property type="entry name" value="Peptidase_S41A"/>
</dbReference>
<keyword evidence="3 5" id="KW-0378">Hydrolase</keyword>
<dbReference type="PROSITE" id="PS50106">
    <property type="entry name" value="PDZ"/>
    <property type="match status" value="1"/>
</dbReference>
<dbReference type="STRING" id="1045558.SAMN05216175_12422"/>
<dbReference type="FunFam" id="2.30.42.10:FF:000063">
    <property type="entry name" value="Peptidase, S41 family"/>
    <property type="match status" value="1"/>
</dbReference>
<dbReference type="CDD" id="cd06782">
    <property type="entry name" value="cpPDZ_CPP-like"/>
    <property type="match status" value="1"/>
</dbReference>
<evidence type="ECO:0000313" key="7">
    <source>
        <dbReference type="EMBL" id="SFG98524.1"/>
    </source>
</evidence>
<accession>A0A1I2WAT6</accession>